<dbReference type="EMBL" id="ML769590">
    <property type="protein sequence ID" value="KAE9392677.1"/>
    <property type="molecule type" value="Genomic_DNA"/>
</dbReference>
<evidence type="ECO:0000313" key="1">
    <source>
        <dbReference type="EMBL" id="KAE9392677.1"/>
    </source>
</evidence>
<accession>A0A6A4H695</accession>
<evidence type="ECO:0000313" key="2">
    <source>
        <dbReference type="Proteomes" id="UP000799118"/>
    </source>
</evidence>
<dbReference type="Proteomes" id="UP000799118">
    <property type="component" value="Unassembled WGS sequence"/>
</dbReference>
<organism evidence="1 2">
    <name type="scientific">Gymnopus androsaceus JB14</name>
    <dbReference type="NCBI Taxonomy" id="1447944"/>
    <lineage>
        <taxon>Eukaryota</taxon>
        <taxon>Fungi</taxon>
        <taxon>Dikarya</taxon>
        <taxon>Basidiomycota</taxon>
        <taxon>Agaricomycotina</taxon>
        <taxon>Agaricomycetes</taxon>
        <taxon>Agaricomycetidae</taxon>
        <taxon>Agaricales</taxon>
        <taxon>Marasmiineae</taxon>
        <taxon>Omphalotaceae</taxon>
        <taxon>Gymnopus</taxon>
    </lineage>
</organism>
<sequence length="182" mass="20333">MIADYCSQDFGLLCSADGRSACRCISPGKNQDGYFTADDIQEQAMAAIDLIQELWPDYKHIFVYDNATNHCKCEDTALLARKMPLNPSWNFLVEVPELDSNGKKVYKPNGSLSKVKRQMTPGTFADGTPQELYYPSGQFKGMRQILTERGIDISDKKAECKGFRCTPPAINCCCHRIIFLGG</sequence>
<dbReference type="AlphaFoldDB" id="A0A6A4H695"/>
<reference evidence="1" key="1">
    <citation type="journal article" date="2019" name="Environ. Microbiol.">
        <title>Fungal ecological strategies reflected in gene transcription - a case study of two litter decomposers.</title>
        <authorList>
            <person name="Barbi F."/>
            <person name="Kohler A."/>
            <person name="Barry K."/>
            <person name="Baskaran P."/>
            <person name="Daum C."/>
            <person name="Fauchery L."/>
            <person name="Ihrmark K."/>
            <person name="Kuo A."/>
            <person name="LaButti K."/>
            <person name="Lipzen A."/>
            <person name="Morin E."/>
            <person name="Grigoriev I.V."/>
            <person name="Henrissat B."/>
            <person name="Lindahl B."/>
            <person name="Martin F."/>
        </authorList>
    </citation>
    <scope>NUCLEOTIDE SEQUENCE</scope>
    <source>
        <strain evidence="1">JB14</strain>
    </source>
</reference>
<dbReference type="OrthoDB" id="10039611at2759"/>
<name>A0A6A4H695_9AGAR</name>
<keyword evidence="2" id="KW-1185">Reference proteome</keyword>
<protein>
    <submittedName>
        <fullName evidence="1">Uncharacterized protein</fullName>
    </submittedName>
</protein>
<proteinExistence type="predicted"/>
<gene>
    <name evidence="1" type="ORF">BT96DRAFT_1056230</name>
</gene>